<feature type="compositionally biased region" description="Basic and acidic residues" evidence="1">
    <location>
        <begin position="1"/>
        <end position="12"/>
    </location>
</feature>
<dbReference type="AlphaFoldDB" id="A0A1D1VS60"/>
<gene>
    <name evidence="2" type="primary">RvY_14669-1</name>
    <name evidence="2" type="synonym">RvY_14669.1</name>
    <name evidence="2" type="ORF">RvY_14669</name>
</gene>
<reference evidence="2 3" key="1">
    <citation type="journal article" date="2016" name="Nat. Commun.">
        <title>Extremotolerant tardigrade genome and improved radiotolerance of human cultured cells by tardigrade-unique protein.</title>
        <authorList>
            <person name="Hashimoto T."/>
            <person name="Horikawa D.D."/>
            <person name="Saito Y."/>
            <person name="Kuwahara H."/>
            <person name="Kozuka-Hata H."/>
            <person name="Shin-I T."/>
            <person name="Minakuchi Y."/>
            <person name="Ohishi K."/>
            <person name="Motoyama A."/>
            <person name="Aizu T."/>
            <person name="Enomoto A."/>
            <person name="Kondo K."/>
            <person name="Tanaka S."/>
            <person name="Hara Y."/>
            <person name="Koshikawa S."/>
            <person name="Sagara H."/>
            <person name="Miura T."/>
            <person name="Yokobori S."/>
            <person name="Miyagawa K."/>
            <person name="Suzuki Y."/>
            <person name="Kubo T."/>
            <person name="Oyama M."/>
            <person name="Kohara Y."/>
            <person name="Fujiyama A."/>
            <person name="Arakawa K."/>
            <person name="Katayama T."/>
            <person name="Toyoda A."/>
            <person name="Kunieda T."/>
        </authorList>
    </citation>
    <scope>NUCLEOTIDE SEQUENCE [LARGE SCALE GENOMIC DNA]</scope>
    <source>
        <strain evidence="2 3">YOKOZUNA-1</strain>
    </source>
</reference>
<name>A0A1D1VS60_RAMVA</name>
<keyword evidence="3" id="KW-1185">Reference proteome</keyword>
<evidence type="ECO:0000256" key="1">
    <source>
        <dbReference type="SAM" id="MobiDB-lite"/>
    </source>
</evidence>
<dbReference type="Proteomes" id="UP000186922">
    <property type="component" value="Unassembled WGS sequence"/>
</dbReference>
<protein>
    <submittedName>
        <fullName evidence="2">Uncharacterized protein</fullName>
    </submittedName>
</protein>
<sequence>MAKAEPKPESSPRKVTPPRNTALEMVSDLLPVGAVAAVVCVMESSCPGSPVTSGRSKCGSINNAEPSELSAMLGHWERGGSQHLDVSSQVPVGPRLVRSKSKRLQAPPPDNACRARCATYVRTSQKQSRVLQTTASEKQGE</sequence>
<proteinExistence type="predicted"/>
<dbReference type="EMBL" id="BDGG01000010">
    <property type="protein sequence ID" value="GAV04385.1"/>
    <property type="molecule type" value="Genomic_DNA"/>
</dbReference>
<accession>A0A1D1VS60</accession>
<feature type="region of interest" description="Disordered" evidence="1">
    <location>
        <begin position="1"/>
        <end position="20"/>
    </location>
</feature>
<evidence type="ECO:0000313" key="2">
    <source>
        <dbReference type="EMBL" id="GAV04385.1"/>
    </source>
</evidence>
<comment type="caution">
    <text evidence="2">The sequence shown here is derived from an EMBL/GenBank/DDBJ whole genome shotgun (WGS) entry which is preliminary data.</text>
</comment>
<feature type="region of interest" description="Disordered" evidence="1">
    <location>
        <begin position="82"/>
        <end position="111"/>
    </location>
</feature>
<organism evidence="2 3">
    <name type="scientific">Ramazzottius varieornatus</name>
    <name type="common">Water bear</name>
    <name type="synonym">Tardigrade</name>
    <dbReference type="NCBI Taxonomy" id="947166"/>
    <lineage>
        <taxon>Eukaryota</taxon>
        <taxon>Metazoa</taxon>
        <taxon>Ecdysozoa</taxon>
        <taxon>Tardigrada</taxon>
        <taxon>Eutardigrada</taxon>
        <taxon>Parachela</taxon>
        <taxon>Hypsibioidea</taxon>
        <taxon>Ramazzottiidae</taxon>
        <taxon>Ramazzottius</taxon>
    </lineage>
</organism>
<evidence type="ECO:0000313" key="3">
    <source>
        <dbReference type="Proteomes" id="UP000186922"/>
    </source>
</evidence>